<protein>
    <submittedName>
        <fullName evidence="1">DNA repair and recombination protein RAD54B</fullName>
    </submittedName>
</protein>
<evidence type="ECO:0000313" key="1">
    <source>
        <dbReference type="EMBL" id="GIX70199.1"/>
    </source>
</evidence>
<dbReference type="Gene3D" id="1.20.120.850">
    <property type="entry name" value="SWI2/SNF2 ATPases, N-terminal domain"/>
    <property type="match status" value="1"/>
</dbReference>
<gene>
    <name evidence="1" type="primary">RAD54B</name>
    <name evidence="1" type="ORF">CEXT_459391</name>
</gene>
<evidence type="ECO:0000313" key="2">
    <source>
        <dbReference type="Proteomes" id="UP001054945"/>
    </source>
</evidence>
<dbReference type="AlphaFoldDB" id="A0AAV4MHC4"/>
<dbReference type="Proteomes" id="UP001054945">
    <property type="component" value="Unassembled WGS sequence"/>
</dbReference>
<proteinExistence type="predicted"/>
<organism evidence="1 2">
    <name type="scientific">Caerostris extrusa</name>
    <name type="common">Bark spider</name>
    <name type="synonym">Caerostris bankana</name>
    <dbReference type="NCBI Taxonomy" id="172846"/>
    <lineage>
        <taxon>Eukaryota</taxon>
        <taxon>Metazoa</taxon>
        <taxon>Ecdysozoa</taxon>
        <taxon>Arthropoda</taxon>
        <taxon>Chelicerata</taxon>
        <taxon>Arachnida</taxon>
        <taxon>Araneae</taxon>
        <taxon>Araneomorphae</taxon>
        <taxon>Entelegynae</taxon>
        <taxon>Araneoidea</taxon>
        <taxon>Araneidae</taxon>
        <taxon>Caerostris</taxon>
    </lineage>
</organism>
<reference evidence="1 2" key="1">
    <citation type="submission" date="2021-06" db="EMBL/GenBank/DDBJ databases">
        <title>Caerostris extrusa draft genome.</title>
        <authorList>
            <person name="Kono N."/>
            <person name="Arakawa K."/>
        </authorList>
    </citation>
    <scope>NUCLEOTIDE SEQUENCE [LARGE SCALE GENOMIC DNA]</scope>
</reference>
<dbReference type="SUPFAM" id="SSF52540">
    <property type="entry name" value="P-loop containing nucleoside triphosphate hydrolases"/>
    <property type="match status" value="1"/>
</dbReference>
<accession>A0AAV4MHC4</accession>
<dbReference type="Gene3D" id="3.40.50.300">
    <property type="entry name" value="P-loop containing nucleotide triphosphate hydrolases"/>
    <property type="match status" value="1"/>
</dbReference>
<name>A0AAV4MHC4_CAEEX</name>
<dbReference type="InterPro" id="IPR027417">
    <property type="entry name" value="P-loop_NTPase"/>
</dbReference>
<comment type="caution">
    <text evidence="1">The sequence shown here is derived from an EMBL/GenBank/DDBJ whole genome shotgun (WGS) entry which is preliminary data.</text>
</comment>
<keyword evidence="2" id="KW-1185">Reference proteome</keyword>
<dbReference type="EMBL" id="BPLR01002120">
    <property type="protein sequence ID" value="GIX70199.1"/>
    <property type="molecule type" value="Genomic_DNA"/>
</dbReference>
<sequence length="130" mass="14813">MSLQINVFKFKGTIEEKIYQRQLSKQCLSGSVLNPSTKGKLKFSHDELKDLFAFHEDSECLTHDLINCDCMKYNCENVPNNNKQKLAPQNVGMEELMNWHHMCGPINQNNTTDLMLASGGTDITFCLQII</sequence>